<dbReference type="PANTHER" id="PTHR10037:SF62">
    <property type="entry name" value="SODIUM CHANNEL PROTEIN 60E"/>
    <property type="match status" value="1"/>
</dbReference>
<dbReference type="PANTHER" id="PTHR10037">
    <property type="entry name" value="VOLTAGE-GATED CATION CHANNEL CALCIUM AND SODIUM"/>
    <property type="match status" value="1"/>
</dbReference>
<dbReference type="KEGG" id="cre:CHLRE_07g333535v5"/>
<evidence type="ECO:0000256" key="4">
    <source>
        <dbReference type="ARBA" id="ARBA00022737"/>
    </source>
</evidence>
<reference evidence="14 15" key="1">
    <citation type="journal article" date="2007" name="Science">
        <title>The Chlamydomonas genome reveals the evolution of key animal and plant functions.</title>
        <authorList>
            <person name="Merchant S.S."/>
            <person name="Prochnik S.E."/>
            <person name="Vallon O."/>
            <person name="Harris E.H."/>
            <person name="Karpowicz S.J."/>
            <person name="Witman G.B."/>
            <person name="Terry A."/>
            <person name="Salamov A."/>
            <person name="Fritz-Laylin L.K."/>
            <person name="Marechal-Drouard L."/>
            <person name="Marshall W.F."/>
            <person name="Qu L.H."/>
            <person name="Nelson D.R."/>
            <person name="Sanderfoot A.A."/>
            <person name="Spalding M.H."/>
            <person name="Kapitonov V.V."/>
            <person name="Ren Q."/>
            <person name="Ferris P."/>
            <person name="Lindquist E."/>
            <person name="Shapiro H."/>
            <person name="Lucas S.M."/>
            <person name="Grimwood J."/>
            <person name="Schmutz J."/>
            <person name="Cardol P."/>
            <person name="Cerutti H."/>
            <person name="Chanfreau G."/>
            <person name="Chen C.L."/>
            <person name="Cognat V."/>
            <person name="Croft M.T."/>
            <person name="Dent R."/>
            <person name="Dutcher S."/>
            <person name="Fernandez E."/>
            <person name="Fukuzawa H."/>
            <person name="Gonzalez-Ballester D."/>
            <person name="Gonzalez-Halphen D."/>
            <person name="Hallmann A."/>
            <person name="Hanikenne M."/>
            <person name="Hippler M."/>
            <person name="Inwood W."/>
            <person name="Jabbari K."/>
            <person name="Kalanon M."/>
            <person name="Kuras R."/>
            <person name="Lefebvre P.A."/>
            <person name="Lemaire S.D."/>
            <person name="Lobanov A.V."/>
            <person name="Lohr M."/>
            <person name="Manuell A."/>
            <person name="Meier I."/>
            <person name="Mets L."/>
            <person name="Mittag M."/>
            <person name="Mittelmeier T."/>
            <person name="Moroney J.V."/>
            <person name="Moseley J."/>
            <person name="Napoli C."/>
            <person name="Nedelcu A.M."/>
            <person name="Niyogi K."/>
            <person name="Novoselov S.V."/>
            <person name="Paulsen I.T."/>
            <person name="Pazour G."/>
            <person name="Purton S."/>
            <person name="Ral J.P."/>
            <person name="Riano-Pachon D.M."/>
            <person name="Riekhof W."/>
            <person name="Rymarquis L."/>
            <person name="Schroda M."/>
            <person name="Stern D."/>
            <person name="Umen J."/>
            <person name="Willows R."/>
            <person name="Wilson N."/>
            <person name="Zimmer S.L."/>
            <person name="Allmer J."/>
            <person name="Balk J."/>
            <person name="Bisova K."/>
            <person name="Chen C.J."/>
            <person name="Elias M."/>
            <person name="Gendler K."/>
            <person name="Hauser C."/>
            <person name="Lamb M.R."/>
            <person name="Ledford H."/>
            <person name="Long J.C."/>
            <person name="Minagawa J."/>
            <person name="Page M.D."/>
            <person name="Pan J."/>
            <person name="Pootakham W."/>
            <person name="Roje S."/>
            <person name="Rose A."/>
            <person name="Stahlberg E."/>
            <person name="Terauchi A.M."/>
            <person name="Yang P."/>
            <person name="Ball S."/>
            <person name="Bowler C."/>
            <person name="Dieckmann C.L."/>
            <person name="Gladyshev V.N."/>
            <person name="Green P."/>
            <person name="Jorgensen R."/>
            <person name="Mayfield S."/>
            <person name="Mueller-Roeber B."/>
            <person name="Rajamani S."/>
            <person name="Sayre R.T."/>
            <person name="Brokstein P."/>
            <person name="Dubchak I."/>
            <person name="Goodstein D."/>
            <person name="Hornick L."/>
            <person name="Huang Y.W."/>
            <person name="Jhaveri J."/>
            <person name="Luo Y."/>
            <person name="Martinez D."/>
            <person name="Ngau W.C."/>
            <person name="Otillar B."/>
            <person name="Poliakov A."/>
            <person name="Porter A."/>
            <person name="Szajkowski L."/>
            <person name="Werner G."/>
            <person name="Zhou K."/>
            <person name="Grigoriev I.V."/>
            <person name="Rokhsar D.S."/>
            <person name="Grossman A.R."/>
        </authorList>
    </citation>
    <scope>NUCLEOTIDE SEQUENCE [LARGE SCALE GENOMIC DNA]</scope>
    <source>
        <strain evidence="15">CC-503</strain>
    </source>
</reference>
<dbReference type="EMBL" id="CM008968">
    <property type="protein sequence ID" value="PNW80880.1"/>
    <property type="molecule type" value="Genomic_DNA"/>
</dbReference>
<feature type="domain" description="Ion transport" evidence="13">
    <location>
        <begin position="2009"/>
        <end position="2289"/>
    </location>
</feature>
<keyword evidence="10" id="KW-0407">Ion channel</keyword>
<dbReference type="OrthoDB" id="541396at2759"/>
<feature type="domain" description="Ion transport" evidence="13">
    <location>
        <begin position="2341"/>
        <end position="2580"/>
    </location>
</feature>
<evidence type="ECO:0000256" key="5">
    <source>
        <dbReference type="ARBA" id="ARBA00022882"/>
    </source>
</evidence>
<evidence type="ECO:0000256" key="7">
    <source>
        <dbReference type="ARBA" id="ARBA00023065"/>
    </source>
</evidence>
<feature type="region of interest" description="Disordered" evidence="11">
    <location>
        <begin position="773"/>
        <end position="815"/>
    </location>
</feature>
<dbReference type="InterPro" id="IPR005821">
    <property type="entry name" value="Ion_trans_dom"/>
</dbReference>
<keyword evidence="6 12" id="KW-1133">Transmembrane helix</keyword>
<feature type="region of interest" description="Disordered" evidence="11">
    <location>
        <begin position="1508"/>
        <end position="1578"/>
    </location>
</feature>
<feature type="transmembrane region" description="Helical" evidence="12">
    <location>
        <begin position="421"/>
        <end position="443"/>
    </location>
</feature>
<dbReference type="InterPro" id="IPR027359">
    <property type="entry name" value="Volt_channel_dom_sf"/>
</dbReference>
<dbReference type="InterPro" id="IPR043203">
    <property type="entry name" value="VGCC_Ca_Na"/>
</dbReference>
<dbReference type="Gramene" id="PNW80880">
    <property type="protein sequence ID" value="PNW80880"/>
    <property type="gene ID" value="CHLRE_07g333535v5"/>
</dbReference>
<feature type="transmembrane region" description="Helical" evidence="12">
    <location>
        <begin position="563"/>
        <end position="589"/>
    </location>
</feature>
<dbReference type="ExpressionAtlas" id="A0A2K3DK32">
    <property type="expression patterns" value="differential"/>
</dbReference>
<dbReference type="Gene3D" id="1.10.287.70">
    <property type="match status" value="4"/>
</dbReference>
<feature type="transmembrane region" description="Helical" evidence="12">
    <location>
        <begin position="2086"/>
        <end position="2106"/>
    </location>
</feature>
<dbReference type="FunFam" id="1.20.120.350:FF:000009">
    <property type="entry name" value="Voltage-dependent T-type calcium channel subunit alpha"/>
    <property type="match status" value="1"/>
</dbReference>
<feature type="compositionally biased region" description="Basic and acidic residues" evidence="11">
    <location>
        <begin position="1025"/>
        <end position="1034"/>
    </location>
</feature>
<keyword evidence="5" id="KW-0851">Voltage-gated channel</keyword>
<feature type="compositionally biased region" description="Gly residues" evidence="11">
    <location>
        <begin position="864"/>
        <end position="887"/>
    </location>
</feature>
<evidence type="ECO:0000256" key="1">
    <source>
        <dbReference type="ARBA" id="ARBA00004141"/>
    </source>
</evidence>
<feature type="transmembrane region" description="Helical" evidence="12">
    <location>
        <begin position="2259"/>
        <end position="2283"/>
    </location>
</feature>
<evidence type="ECO:0000256" key="9">
    <source>
        <dbReference type="ARBA" id="ARBA00023180"/>
    </source>
</evidence>
<keyword evidence="4" id="KW-0677">Repeat</keyword>
<keyword evidence="15" id="KW-1185">Reference proteome</keyword>
<accession>A0A2K3DK32</accession>
<dbReference type="SUPFAM" id="SSF81324">
    <property type="entry name" value="Voltage-gated potassium channels"/>
    <property type="match status" value="4"/>
</dbReference>
<keyword evidence="8 12" id="KW-0472">Membrane</keyword>
<dbReference type="FunFam" id="1.10.287.70:FF:000166">
    <property type="entry name" value="Voltage-gated Ca2+ channel, alpha subunit"/>
    <property type="match status" value="1"/>
</dbReference>
<evidence type="ECO:0000256" key="10">
    <source>
        <dbReference type="ARBA" id="ARBA00023303"/>
    </source>
</evidence>
<comment type="subcellular location">
    <subcellularLocation>
        <location evidence="1">Membrane</location>
        <topology evidence="1">Multi-pass membrane protein</topology>
    </subcellularLocation>
</comment>
<feature type="compositionally biased region" description="Low complexity" evidence="11">
    <location>
        <begin position="1366"/>
        <end position="1384"/>
    </location>
</feature>
<feature type="compositionally biased region" description="Basic residues" evidence="11">
    <location>
        <begin position="341"/>
        <end position="354"/>
    </location>
</feature>
<feature type="compositionally biased region" description="Polar residues" evidence="11">
    <location>
        <begin position="1620"/>
        <end position="1640"/>
    </location>
</feature>
<dbReference type="InParanoid" id="A0A2K3DK32"/>
<feature type="compositionally biased region" description="Low complexity" evidence="11">
    <location>
        <begin position="1328"/>
        <end position="1346"/>
    </location>
</feature>
<feature type="region of interest" description="Disordered" evidence="11">
    <location>
        <begin position="341"/>
        <end position="379"/>
    </location>
</feature>
<feature type="compositionally biased region" description="Basic and acidic residues" evidence="11">
    <location>
        <begin position="1043"/>
        <end position="1054"/>
    </location>
</feature>
<feature type="region of interest" description="Disordered" evidence="11">
    <location>
        <begin position="1025"/>
        <end position="1065"/>
    </location>
</feature>
<feature type="transmembrane region" description="Helical" evidence="12">
    <location>
        <begin position="308"/>
        <end position="335"/>
    </location>
</feature>
<feature type="transmembrane region" description="Helical" evidence="12">
    <location>
        <begin position="2011"/>
        <end position="2029"/>
    </location>
</feature>
<dbReference type="FunFam" id="1.10.287.70:FF:000117">
    <property type="entry name" value="Voltage-gated Ca2+ channel, alpha subunit"/>
    <property type="match status" value="1"/>
</dbReference>
<evidence type="ECO:0000256" key="12">
    <source>
        <dbReference type="SAM" id="Phobius"/>
    </source>
</evidence>
<feature type="transmembrane region" description="Helical" evidence="12">
    <location>
        <begin position="2410"/>
        <end position="2437"/>
    </location>
</feature>
<evidence type="ECO:0000259" key="13">
    <source>
        <dbReference type="Pfam" id="PF00520"/>
    </source>
</evidence>
<keyword evidence="2" id="KW-0813">Transport</keyword>
<feature type="transmembrane region" description="Helical" evidence="12">
    <location>
        <begin position="2506"/>
        <end position="2528"/>
    </location>
</feature>
<dbReference type="GO" id="GO:0001518">
    <property type="term" value="C:voltage-gated sodium channel complex"/>
    <property type="evidence" value="ECO:0000318"/>
    <property type="project" value="GO_Central"/>
</dbReference>
<feature type="transmembrane region" description="Helical" evidence="12">
    <location>
        <begin position="274"/>
        <end position="296"/>
    </location>
</feature>
<protein>
    <recommendedName>
        <fullName evidence="13">Ion transport domain-containing protein</fullName>
    </recommendedName>
</protein>
<dbReference type="FunFam" id="1.10.287.70:FF:000314">
    <property type="entry name" value="Voltage-gated Ca2+ channel, alpha subunit"/>
    <property type="match status" value="1"/>
</dbReference>
<feature type="region of interest" description="Disordered" evidence="11">
    <location>
        <begin position="2700"/>
        <end position="2728"/>
    </location>
</feature>
<evidence type="ECO:0000256" key="11">
    <source>
        <dbReference type="SAM" id="MobiDB-lite"/>
    </source>
</evidence>
<feature type="transmembrane region" description="Helical" evidence="12">
    <location>
        <begin position="2458"/>
        <end position="2486"/>
    </location>
</feature>
<feature type="transmembrane region" description="Helical" evidence="12">
    <location>
        <begin position="463"/>
        <end position="488"/>
    </location>
</feature>
<dbReference type="Pfam" id="PF00520">
    <property type="entry name" value="Ion_trans"/>
    <property type="match status" value="4"/>
</dbReference>
<feature type="region of interest" description="Disordered" evidence="11">
    <location>
        <begin position="832"/>
        <end position="917"/>
    </location>
</feature>
<evidence type="ECO:0000313" key="14">
    <source>
        <dbReference type="EMBL" id="PNW80880.1"/>
    </source>
</evidence>
<feature type="compositionally biased region" description="Polar residues" evidence="11">
    <location>
        <begin position="1386"/>
        <end position="1395"/>
    </location>
</feature>
<feature type="region of interest" description="Disordered" evidence="11">
    <location>
        <begin position="669"/>
        <end position="714"/>
    </location>
</feature>
<evidence type="ECO:0000256" key="8">
    <source>
        <dbReference type="ARBA" id="ARBA00023136"/>
    </source>
</evidence>
<dbReference type="GO" id="GO:0005248">
    <property type="term" value="F:voltage-gated sodium channel activity"/>
    <property type="evidence" value="ECO:0000318"/>
    <property type="project" value="GO_Central"/>
</dbReference>
<feature type="region of interest" description="Disordered" evidence="11">
    <location>
        <begin position="1837"/>
        <end position="1869"/>
    </location>
</feature>
<feature type="compositionally biased region" description="Basic and acidic residues" evidence="11">
    <location>
        <begin position="2709"/>
        <end position="2723"/>
    </location>
</feature>
<feature type="region of interest" description="Disordered" evidence="11">
    <location>
        <begin position="932"/>
        <end position="973"/>
    </location>
</feature>
<feature type="transmembrane region" description="Helical" evidence="12">
    <location>
        <begin position="127"/>
        <end position="153"/>
    </location>
</feature>
<keyword evidence="7" id="KW-0406">Ion transport</keyword>
<dbReference type="Gene3D" id="1.20.120.350">
    <property type="entry name" value="Voltage-gated potassium channels. Chain C"/>
    <property type="match status" value="4"/>
</dbReference>
<feature type="domain" description="Ion transport" evidence="13">
    <location>
        <begin position="31"/>
        <end position="340"/>
    </location>
</feature>
<feature type="compositionally biased region" description="Low complexity" evidence="11">
    <location>
        <begin position="1219"/>
        <end position="1232"/>
    </location>
</feature>
<feature type="transmembrane region" description="Helical" evidence="12">
    <location>
        <begin position="2549"/>
        <end position="2575"/>
    </location>
</feature>
<evidence type="ECO:0000256" key="2">
    <source>
        <dbReference type="ARBA" id="ARBA00022448"/>
    </source>
</evidence>
<feature type="region of interest" description="Disordered" evidence="11">
    <location>
        <begin position="1407"/>
        <end position="1447"/>
    </location>
</feature>
<feature type="compositionally biased region" description="Low complexity" evidence="11">
    <location>
        <begin position="1652"/>
        <end position="1663"/>
    </location>
</feature>
<feature type="region of interest" description="Disordered" evidence="11">
    <location>
        <begin position="1193"/>
        <end position="1250"/>
    </location>
</feature>
<evidence type="ECO:0000256" key="3">
    <source>
        <dbReference type="ARBA" id="ARBA00022692"/>
    </source>
</evidence>
<proteinExistence type="predicted"/>
<feature type="transmembrane region" description="Helical" evidence="12">
    <location>
        <begin position="637"/>
        <end position="659"/>
    </location>
</feature>
<feature type="transmembrane region" description="Helical" evidence="12">
    <location>
        <begin position="2372"/>
        <end position="2390"/>
    </location>
</feature>
<evidence type="ECO:0000313" key="15">
    <source>
        <dbReference type="Proteomes" id="UP000006906"/>
    </source>
</evidence>
<gene>
    <name evidence="14" type="ORF">CHLRE_07g333535v5</name>
</gene>
<dbReference type="STRING" id="3055.A0A2K3DK32"/>
<feature type="compositionally biased region" description="Acidic residues" evidence="11">
    <location>
        <begin position="359"/>
        <end position="374"/>
    </location>
</feature>
<feature type="transmembrane region" description="Helical" evidence="12">
    <location>
        <begin position="2126"/>
        <end position="2156"/>
    </location>
</feature>
<feature type="compositionally biased region" description="Polar residues" evidence="11">
    <location>
        <begin position="1209"/>
        <end position="1218"/>
    </location>
</feature>
<dbReference type="GeneID" id="5716727"/>
<sequence length="2803" mass="298249">MALDDPGCTDACKQEAVLTKVVSPRCNRCDMYKKASVVLDLFFTTAFTIEIIIKSIGHNFCFGPDAYLKSGWNWIDFLSTASGYLRYLPISENGGLSGIRAMRALRPLRALNAIPGLRMLVETLLEAVPLLIDVLMLLTWVFFVFGIVALNLFMGKLHNRCMIQVDPSQADANLTAALSNLTAQLLLDNSSSSAAPPPLLQPSWPPPWPPPVPLGANGSGNGDNASELVWVPYPGMENTVCSGSGPGILKCPDGATCLDTNTNPNYGYTSFDNFAAASYCIFQMLTLDAWTSTLLYPLMNSIGPALPVLYFTLLVLFGAFFAMQLLVAILSSKFAQLSAQRPKKRKKRRRRRAHTPPDTTDEDNDDCESDPDDDGQPRRCRLRIPPLGTRLRRWWRRNWYHFHRTYLMALRRKDLPPWRAFFWDVTYSIWFNNIMTGFILANTVTLGLEHYGMGDAMLHTLEIINLALTAGFILEFVVKHLGCGIVGYWRDPWNILDGLIVVLSIVEIILTYGPASGGGTNTQSLRTFRLLRILRSLKLLARVKALRKLMRMVIKGFVALKDFLMLLVLFIFIFSILGLQQFGGAAAFAPAPPAVGYNPNFDTLWQSGYTVFQLLTSDSWVSTSWTGMLARGTAACLYFITWIVIGNFVLLTLFLAILITNFQSDEDVEPTEEELNSNPYAPDDQSETASTLGGSTLGGEPGSNGPQNALGQRVVGRTQEKDVYAIKKWMVLMGYYHGMKQAEVSDISMRMDDMFTRNQGMFAPFARTDIVNYDERDQARERERERDRDSTNTATSVHGSPGPGAGHGGRSSALRRVSNPLSAALSKFGAQLQSISSGGPVGDRERRSNPETSVPLSPAADVGPTGGTGFRKFFGGKGGGGGEGGSEGKVLGRRSAPLSRAVRNTSAEQPGVGPQMRPMDTVAEEGEQGVNATVSADVTGDRVNPGRMLPSRPGDPRALRSHRSAQVRDENRPTLMTVQTPRSSLPTSVAAALEAVRTSLRANHVSWRPSDSGLEMHRVESGVRLDTGRSDGQGHGRGHGHSRSHDHDHDHEAPGDEVDSPSPMRRRREFVEQWRTWFDDAESAPASSFTASGVLRTGSTELKMAAGVGLPRAASANAASAAAAAAAAAVADRANKAGPAESAHSKSGSFRSRALGAGGTALHIRNMAKSSSDRCVGGQEQLLVALVASAAETDGPATPDGGDGGFANHGSSSPRSRQQGMAAAREQYAAQPAHERHPVQGRDNVPAAVSGGAIIPSSMRLSIAQHGPGGRLKGITASSWQQRGRSLPRCWSTSQMDGAHLYSESAGAYVADGYAVGLPGSSHPSPQGSVSRVGRGSGVPSSPRGPESISDLQPSSRGSPQRRGRAGASAAGASVSPASSSVSPTRGGQPQSTEAASGLLTSATSLGVTPSAAGTPDAATAPMGALDGIGYASSRERPRQSSSHPASTLILAPPTTVRGLAAAADGGSVISPPSAIVLKGGDCVAETASSSDSLPGVSVLNRTVVAQRGSPEVQGPPTSRMAWASPSASASKLAVQRAPGPASHQDAAPGAREAELGSSSALEGCSAPGGEGVDDRQPAMCIHGSHMVLVQAGAAAASSASRAAAAQATAQGRVSGGHSVGSNTSFAFTSQPESYSSVAQDSMLDTRRSPREGAPAASAAESSLQDGWVQPQPQRSPVAREPLIARHLCAAAAAPTMTTMTATPTALAITAAETFGAGNGADIGDLCGDSFLSRESFAFTARSPGQGSASGSGSGSLPSPNYFGPYVRCEQPPAGAHGVGGPGVGSPAAGMATGAGALTAGEPGDSTRRVCISGSQHDSQSLASTSCASWLPAVTTAARPSGPPSTTAGSHLQAASSVTGSPTASRRPVAEGVMPSAMDPAVLQLVAVASPGAQWPWHAEAYSSSQKAGDWWRPAAAHSACSQERIATGAEESSLVATRASGPVAEAIAMASSISAERRARARQRGANAQPTGAAVPDQDPYPYLKFSAFIFLAPYHPYRMKMQAVVSNKWFEGFIMLMILISSITLALDRPTLDPASSMAEAVKIIEWTINILFAIEMIIKLLLKGCIWHRSAYWRNGWDILDGLIVVTSLVSMAAPSIAFFRTLRLLRVLRPLRMVSRVRGMRMVVETLITSLPAVANVMLFGGFMFGIFGILGTQLYMGRTSRCNQNSFANGTAVLDKSMCMPGVFICTDSDICDTIGEPTTRTWVTPYRNFDHLGRSLLTLFIVATLDGYMDTLQAVVDAVGVDKQPQYNHAPYMGMYVISFVFLGSFFWLNLLVSVIIDYYSQLMMKEEGMLADKSMREWMKLLQFTARPQKDIWRTIPVPKNPLRARCYGIASSPYFDNFIMSIIMANVLVMALPHEGSTPTFEDTLAFFNAAFTLVFIFEAVVKNMAMGPRVYIKDNWNKLDLFIVITSIPDLLSLVVPLGAGTGVMTVFRIMRIGRMFKLIKNARGLRTLFNTLISSLPAIVNVGSLLFLLMFIYAVLGMNLFGTPGNPFEGGTDSNFNNFGASLVVLFQVFTGDGWSAVMAQASGCDSFQFQCKTSGQALVAALFFCSFIMLANFVMLNLVIAVILDNFITSAKDEGLLTISNFSETMSKVISLRIFVRLLKTKIELMKAVDELKAFANHNENGGHATNLLLTRDRRAKSRKKPSAVNIPLVGVLGKQGEASPASTAGGIEVVSGPTLGRIGTGLLGAAQGRNSHLSIPSRDEGHSVKRSDSRDATNNSSYFGAIRRALTRQESSEGGDGVTRMAVRAHGGTEGGEGDRSHTASMDGGVGGTPVNLPGLSTILRRRRISGASDV</sequence>
<feature type="compositionally biased region" description="Polar residues" evidence="11">
    <location>
        <begin position="1844"/>
        <end position="1864"/>
    </location>
</feature>
<name>A0A2K3DK32_CHLRE</name>
<feature type="region of interest" description="Disordered" evidence="11">
    <location>
        <begin position="1613"/>
        <end position="1676"/>
    </location>
</feature>
<keyword evidence="3 12" id="KW-0812">Transmembrane</keyword>
<feature type="region of interest" description="Disordered" evidence="11">
    <location>
        <begin position="1320"/>
        <end position="1395"/>
    </location>
</feature>
<feature type="transmembrane region" description="Helical" evidence="12">
    <location>
        <begin position="2049"/>
        <end position="2065"/>
    </location>
</feature>
<organism evidence="14 15">
    <name type="scientific">Chlamydomonas reinhardtii</name>
    <name type="common">Chlamydomonas smithii</name>
    <dbReference type="NCBI Taxonomy" id="3055"/>
    <lineage>
        <taxon>Eukaryota</taxon>
        <taxon>Viridiplantae</taxon>
        <taxon>Chlorophyta</taxon>
        <taxon>core chlorophytes</taxon>
        <taxon>Chlorophyceae</taxon>
        <taxon>CS clade</taxon>
        <taxon>Chlamydomonadales</taxon>
        <taxon>Chlamydomonadaceae</taxon>
        <taxon>Chlamydomonas</taxon>
    </lineage>
</organism>
<feature type="transmembrane region" description="Helical" evidence="12">
    <location>
        <begin position="495"/>
        <end position="515"/>
    </location>
</feature>
<evidence type="ECO:0000256" key="6">
    <source>
        <dbReference type="ARBA" id="ARBA00022989"/>
    </source>
</evidence>
<dbReference type="Proteomes" id="UP000006906">
    <property type="component" value="Chromosome 7"/>
</dbReference>
<dbReference type="RefSeq" id="XP_042922794.1">
    <property type="nucleotide sequence ID" value="XM_043064226.1"/>
</dbReference>
<feature type="compositionally biased region" description="Basic and acidic residues" evidence="11">
    <location>
        <begin position="773"/>
        <end position="790"/>
    </location>
</feature>
<feature type="domain" description="Ion transport" evidence="13">
    <location>
        <begin position="430"/>
        <end position="666"/>
    </location>
</feature>
<keyword evidence="9" id="KW-0325">Glycoprotein</keyword>
<feature type="region of interest" description="Disordered" evidence="11">
    <location>
        <begin position="2757"/>
        <end position="2786"/>
    </location>
</feature>
<dbReference type="FunFam" id="1.20.120.350:FF:000072">
    <property type="entry name" value="Voltage-dependent T-type calcium channel subunit alpha"/>
    <property type="match status" value="2"/>
</dbReference>